<dbReference type="FunFam" id="3.20.20.140:FF:000005">
    <property type="entry name" value="TatD family hydrolase"/>
    <property type="match status" value="1"/>
</dbReference>
<dbReference type="PANTHER" id="PTHR46363">
    <property type="entry name" value="DEOXYRIBONUCLEASE TATDN2-RELATED"/>
    <property type="match status" value="1"/>
</dbReference>
<dbReference type="InterPro" id="IPR001130">
    <property type="entry name" value="TatD-like"/>
</dbReference>
<dbReference type="PIRSF" id="PIRSF005902">
    <property type="entry name" value="DNase_TatD"/>
    <property type="match status" value="1"/>
</dbReference>
<dbReference type="NCBIfam" id="TIGR00010">
    <property type="entry name" value="YchF/TatD family DNA exonuclease"/>
    <property type="match status" value="1"/>
</dbReference>
<protein>
    <submittedName>
        <fullName evidence="4">Uncharacterized protein</fullName>
    </submittedName>
</protein>
<dbReference type="GO" id="GO:0004536">
    <property type="term" value="F:DNA nuclease activity"/>
    <property type="evidence" value="ECO:0007669"/>
    <property type="project" value="InterPro"/>
</dbReference>
<evidence type="ECO:0000313" key="5">
    <source>
        <dbReference type="Proteomes" id="UP000193719"/>
    </source>
</evidence>
<name>A0A1Y1VHT7_9FUNG</name>
<dbReference type="AlphaFoldDB" id="A0A1Y1VHT7"/>
<dbReference type="OrthoDB" id="6079689at2759"/>
<comment type="caution">
    <text evidence="4">The sequence shown here is derived from an EMBL/GenBank/DDBJ whole genome shotgun (WGS) entry which is preliminary data.</text>
</comment>
<dbReference type="InterPro" id="IPR032466">
    <property type="entry name" value="Metal_Hydrolase"/>
</dbReference>
<gene>
    <name evidence="4" type="ORF">BCR36DRAFT_581106</name>
</gene>
<dbReference type="Pfam" id="PF01026">
    <property type="entry name" value="TatD_DNase"/>
    <property type="match status" value="1"/>
</dbReference>
<evidence type="ECO:0000313" key="4">
    <source>
        <dbReference type="EMBL" id="ORX55944.1"/>
    </source>
</evidence>
<dbReference type="GO" id="GO:0046872">
    <property type="term" value="F:metal ion binding"/>
    <property type="evidence" value="ECO:0007669"/>
    <property type="project" value="UniProtKB-KW"/>
</dbReference>
<dbReference type="EMBL" id="MCFH01000008">
    <property type="protein sequence ID" value="ORX55944.1"/>
    <property type="molecule type" value="Genomic_DNA"/>
</dbReference>
<proteinExistence type="predicted"/>
<dbReference type="InterPro" id="IPR015991">
    <property type="entry name" value="TatD/YcfH-like"/>
</dbReference>
<feature type="binding site" evidence="3">
    <location>
        <position position="234"/>
    </location>
    <ligand>
        <name>a divalent metal cation</name>
        <dbReference type="ChEBI" id="CHEBI:60240"/>
        <label>1</label>
    </ligand>
</feature>
<dbReference type="PANTHER" id="PTHR46363:SF1">
    <property type="entry name" value="DEOXYRIBONUCLEASE TATDN2-RELATED"/>
    <property type="match status" value="1"/>
</dbReference>
<evidence type="ECO:0000256" key="2">
    <source>
        <dbReference type="ARBA" id="ARBA00022801"/>
    </source>
</evidence>
<dbReference type="InterPro" id="IPR018228">
    <property type="entry name" value="DNase_TatD-rel_CS"/>
</dbReference>
<evidence type="ECO:0000256" key="3">
    <source>
        <dbReference type="PIRSR" id="PIRSR005902-1"/>
    </source>
</evidence>
<feature type="binding site" evidence="3">
    <location>
        <position position="17"/>
    </location>
    <ligand>
        <name>a divalent metal cation</name>
        <dbReference type="ChEBI" id="CHEBI:60240"/>
        <label>1</label>
    </ligand>
</feature>
<dbReference type="CDD" id="cd01310">
    <property type="entry name" value="TatD_DNAse"/>
    <property type="match status" value="1"/>
</dbReference>
<organism evidence="4 5">
    <name type="scientific">Piromyces finnis</name>
    <dbReference type="NCBI Taxonomy" id="1754191"/>
    <lineage>
        <taxon>Eukaryota</taxon>
        <taxon>Fungi</taxon>
        <taxon>Fungi incertae sedis</taxon>
        <taxon>Chytridiomycota</taxon>
        <taxon>Chytridiomycota incertae sedis</taxon>
        <taxon>Neocallimastigomycetes</taxon>
        <taxon>Neocallimastigales</taxon>
        <taxon>Neocallimastigaceae</taxon>
        <taxon>Piromyces</taxon>
    </lineage>
</organism>
<dbReference type="Proteomes" id="UP000193719">
    <property type="component" value="Unassembled WGS sequence"/>
</dbReference>
<accession>A0A1Y1VHT7</accession>
<dbReference type="Gene3D" id="3.20.20.140">
    <property type="entry name" value="Metal-dependent hydrolases"/>
    <property type="match status" value="1"/>
</dbReference>
<feature type="binding site" evidence="3">
    <location>
        <position position="15"/>
    </location>
    <ligand>
        <name>a divalent metal cation</name>
        <dbReference type="ChEBI" id="CHEBI:60240"/>
        <label>1</label>
    </ligand>
</feature>
<keyword evidence="2" id="KW-0378">Hydrolase</keyword>
<reference evidence="4 5" key="2">
    <citation type="submission" date="2016-08" db="EMBL/GenBank/DDBJ databases">
        <title>Pervasive Adenine N6-methylation of Active Genes in Fungi.</title>
        <authorList>
            <consortium name="DOE Joint Genome Institute"/>
            <person name="Mondo S.J."/>
            <person name="Dannebaum R.O."/>
            <person name="Kuo R.C."/>
            <person name="Labutti K."/>
            <person name="Haridas S."/>
            <person name="Kuo A."/>
            <person name="Salamov A."/>
            <person name="Ahrendt S.R."/>
            <person name="Lipzen A."/>
            <person name="Sullivan W."/>
            <person name="Andreopoulos W.B."/>
            <person name="Clum A."/>
            <person name="Lindquist E."/>
            <person name="Daum C."/>
            <person name="Ramamoorthy G.K."/>
            <person name="Gryganskyi A."/>
            <person name="Culley D."/>
            <person name="Magnuson J.K."/>
            <person name="James T.Y."/>
            <person name="O'Malley M.A."/>
            <person name="Stajich J.E."/>
            <person name="Spatafora J.W."/>
            <person name="Visel A."/>
            <person name="Grigoriev I.V."/>
        </authorList>
    </citation>
    <scope>NUCLEOTIDE SEQUENCE [LARGE SCALE GENOMIC DNA]</scope>
    <source>
        <strain evidence="5">finn</strain>
    </source>
</reference>
<feature type="binding site" evidence="3">
    <location>
        <position position="182"/>
    </location>
    <ligand>
        <name>a divalent metal cation</name>
        <dbReference type="ChEBI" id="CHEBI:60240"/>
        <label>2</label>
    </ligand>
</feature>
<dbReference type="PROSITE" id="PS01137">
    <property type="entry name" value="TATD_1"/>
    <property type="match status" value="1"/>
</dbReference>
<dbReference type="GO" id="GO:0016788">
    <property type="term" value="F:hydrolase activity, acting on ester bonds"/>
    <property type="evidence" value="ECO:0007669"/>
    <property type="project" value="InterPro"/>
</dbReference>
<keyword evidence="1 3" id="KW-0479">Metal-binding</keyword>
<keyword evidence="5" id="KW-1185">Reference proteome</keyword>
<evidence type="ECO:0000256" key="1">
    <source>
        <dbReference type="ARBA" id="ARBA00022723"/>
    </source>
</evidence>
<sequence length="285" mass="33019">MTEQIEKKIKYIDSHCHINSTLKESKIEVTLEEWEKFSKTFPDSFESCINVNFTPELIEFGKIFTRNTDNVYSAVGIHPLNADLWSEDVKKTIIEMKKEDDDACKDNIKDTPNRIVGIGECGLDYSHWNKIEKDIQKSAFIEQIKLAHQLNLTLVIHTREAEVDTWEIFEEYLPKDLNVHIHCFTGTKEFTSKVLEKYPNVYFGFTGVCTFKSAKSIRESMAVVPLDRIVVETDSPYLAPVPFRGKISNSGMIPHTIKVMAETMNITEEEMFEHCYENTKRLYKL</sequence>
<feature type="binding site" evidence="3">
    <location>
        <position position="120"/>
    </location>
    <ligand>
        <name>a divalent metal cation</name>
        <dbReference type="ChEBI" id="CHEBI:60240"/>
        <label>1</label>
    </ligand>
</feature>
<dbReference type="SUPFAM" id="SSF51556">
    <property type="entry name" value="Metallo-dependent hydrolases"/>
    <property type="match status" value="1"/>
</dbReference>
<reference evidence="4 5" key="1">
    <citation type="submission" date="2016-08" db="EMBL/GenBank/DDBJ databases">
        <title>Genomes of anaerobic fungi encode conserved fungal cellulosomes for biomass hydrolysis.</title>
        <authorList>
            <consortium name="DOE Joint Genome Institute"/>
            <person name="Haitjema C.H."/>
            <person name="Gilmore S.P."/>
            <person name="Henske J.K."/>
            <person name="Solomon K.V."/>
            <person name="De Groot R."/>
            <person name="Kuo A."/>
            <person name="Mondo S.J."/>
            <person name="Salamov A.A."/>
            <person name="Labutti K."/>
            <person name="Zhao Z."/>
            <person name="Chiniquy J."/>
            <person name="Barry K."/>
            <person name="Brewer H.M."/>
            <person name="Purvine S.O."/>
            <person name="Wright A.T."/>
            <person name="Boxma B."/>
            <person name="Van Alen T."/>
            <person name="Hackstein J.H."/>
            <person name="Baker S.E."/>
            <person name="Grigoriev I.V."/>
            <person name="O'Malley M.A."/>
        </authorList>
    </citation>
    <scope>NUCLEOTIDE SEQUENCE [LARGE SCALE GENOMIC DNA]</scope>
    <source>
        <strain evidence="5">finn</strain>
    </source>
</reference>
<feature type="binding site" evidence="3">
    <location>
        <position position="157"/>
    </location>
    <ligand>
        <name>a divalent metal cation</name>
        <dbReference type="ChEBI" id="CHEBI:60240"/>
        <label>2</label>
    </ligand>
</feature>